<dbReference type="Pfam" id="PF00157">
    <property type="entry name" value="Pou"/>
    <property type="match status" value="1"/>
</dbReference>
<dbReference type="InterPro" id="IPR009057">
    <property type="entry name" value="Homeodomain-like_sf"/>
</dbReference>
<dbReference type="GO" id="GO:0005634">
    <property type="term" value="C:nucleus"/>
    <property type="evidence" value="ECO:0007669"/>
    <property type="project" value="UniProtKB-SubCell"/>
</dbReference>
<dbReference type="Proteomes" id="UP000472270">
    <property type="component" value="Unassembled WGS sequence"/>
</dbReference>
<evidence type="ECO:0000256" key="7">
    <source>
        <dbReference type="ARBA" id="ARBA00023163"/>
    </source>
</evidence>
<dbReference type="PANTHER" id="PTHR11636">
    <property type="entry name" value="POU DOMAIN"/>
    <property type="match status" value="1"/>
</dbReference>
<keyword evidence="5 9" id="KW-0238">DNA-binding</keyword>
<dbReference type="SMART" id="SM00389">
    <property type="entry name" value="HOX"/>
    <property type="match status" value="1"/>
</dbReference>
<evidence type="ECO:0000256" key="4">
    <source>
        <dbReference type="ARBA" id="ARBA00022473"/>
    </source>
</evidence>
<dbReference type="SUPFAM" id="SSF47413">
    <property type="entry name" value="lambda repressor-like DNA-binding domains"/>
    <property type="match status" value="1"/>
</dbReference>
<comment type="similarity">
    <text evidence="2">Belongs to the POU transcription factor family. Class-2 subfamily.</text>
</comment>
<keyword evidence="7 11" id="KW-0804">Transcription</keyword>
<feature type="DNA-binding region" description="Homeobox" evidence="9">
    <location>
        <begin position="249"/>
        <end position="308"/>
    </location>
</feature>
<keyword evidence="6 9" id="KW-0371">Homeobox</keyword>
<dbReference type="GO" id="GO:0000981">
    <property type="term" value="F:DNA-binding transcription factor activity, RNA polymerase II-specific"/>
    <property type="evidence" value="ECO:0007669"/>
    <property type="project" value="InterPro"/>
</dbReference>
<evidence type="ECO:0000256" key="10">
    <source>
        <dbReference type="RuleBase" id="RU000682"/>
    </source>
</evidence>
<dbReference type="InterPro" id="IPR000327">
    <property type="entry name" value="POU_dom"/>
</dbReference>
<gene>
    <name evidence="15" type="primary">LOC107744320</name>
</gene>
<sequence length="367" mass="40191">MSTEAVEQTESQHEQPLFHVQIKTENLNDSPHSGSSHKTCHLTQGSPVPGGLLTGELPSLHPLPQLVLMPGSHLSSPSSFLFSQAQSGHQALLQPNLLSLPSQSQTGLLPHQPGLALTPQAMGRSGLAGSSMDGHLDMSHLQVPKHVGSPQDEPSDLEELEQFAKAFKQRRIKLGFTQGDVGLAMGKLYGNDFSQTTISRFEALNLSFKNMCKLKPLLEKWLSDAENSPSDSMTSPTALPPLMEGYGRKRKKRTSIETNIKLTLEKRFIDNPKPNSEEITLISEQLSMEKEVVRVWFCNRRQKEKRIYCPISTSPIKSHNYNPRLVSLMSSSSSPNSPSRGSSPSTLSTTSSPLTAQGVNQTFNTTG</sequence>
<feature type="domain" description="POU-specific" evidence="14">
    <location>
        <begin position="152"/>
        <end position="226"/>
    </location>
</feature>
<comment type="similarity">
    <text evidence="3">Belongs to the POU transcription factor family. Class-3 subfamily.</text>
</comment>
<dbReference type="InterPro" id="IPR000972">
    <property type="entry name" value="TF_octamer"/>
</dbReference>
<dbReference type="SMART" id="SM00352">
    <property type="entry name" value="POU"/>
    <property type="match status" value="1"/>
</dbReference>
<keyword evidence="8 9" id="KW-0539">Nucleus</keyword>
<feature type="compositionally biased region" description="Polar residues" evidence="12">
    <location>
        <begin position="226"/>
        <end position="237"/>
    </location>
</feature>
<dbReference type="PRINTS" id="PR00029">
    <property type="entry name" value="OCTAMER"/>
</dbReference>
<dbReference type="PANTHER" id="PTHR11636:SF81">
    <property type="entry name" value="POU DOMAIN, CLASS 2, TRANSCRIPTION FACTOR 3"/>
    <property type="match status" value="1"/>
</dbReference>
<dbReference type="FunFam" id="1.10.10.60:FF:000005">
    <property type="entry name" value="POU domain protein"/>
    <property type="match status" value="1"/>
</dbReference>
<evidence type="ECO:0000313" key="16">
    <source>
        <dbReference type="Proteomes" id="UP000472270"/>
    </source>
</evidence>
<dbReference type="InterPro" id="IPR010982">
    <property type="entry name" value="Lambda_DNA-bd_dom_sf"/>
</dbReference>
<evidence type="ECO:0000256" key="11">
    <source>
        <dbReference type="RuleBase" id="RU361194"/>
    </source>
</evidence>
<dbReference type="InterPro" id="IPR001356">
    <property type="entry name" value="HD"/>
</dbReference>
<evidence type="ECO:0000259" key="13">
    <source>
        <dbReference type="PROSITE" id="PS50071"/>
    </source>
</evidence>
<feature type="region of interest" description="Disordered" evidence="12">
    <location>
        <begin position="327"/>
        <end position="367"/>
    </location>
</feature>
<evidence type="ECO:0000256" key="9">
    <source>
        <dbReference type="PROSITE-ProRule" id="PRU00108"/>
    </source>
</evidence>
<evidence type="ECO:0000256" key="6">
    <source>
        <dbReference type="ARBA" id="ARBA00023155"/>
    </source>
</evidence>
<dbReference type="Gene3D" id="1.10.10.60">
    <property type="entry name" value="Homeodomain-like"/>
    <property type="match status" value="1"/>
</dbReference>
<evidence type="ECO:0000313" key="15">
    <source>
        <dbReference type="Ensembl" id="ENSSRHP00000041305.1"/>
    </source>
</evidence>
<feature type="compositionally biased region" description="Polar residues" evidence="12">
    <location>
        <begin position="357"/>
        <end position="367"/>
    </location>
</feature>
<protein>
    <recommendedName>
        <fullName evidence="11">POU domain protein</fullName>
    </recommendedName>
</protein>
<dbReference type="PROSITE" id="PS00035">
    <property type="entry name" value="POU_1"/>
    <property type="match status" value="1"/>
</dbReference>
<keyword evidence="16" id="KW-1185">Reference proteome</keyword>
<feature type="region of interest" description="Disordered" evidence="12">
    <location>
        <begin position="226"/>
        <end position="250"/>
    </location>
</feature>
<name>A0A673IMZ0_9TELE</name>
<dbReference type="Gene3D" id="1.10.260.40">
    <property type="entry name" value="lambda repressor-like DNA-binding domains"/>
    <property type="match status" value="1"/>
</dbReference>
<comment type="subcellular location">
    <subcellularLocation>
        <location evidence="1 9 10">Nucleus</location>
    </subcellularLocation>
</comment>
<proteinExistence type="inferred from homology"/>
<dbReference type="Pfam" id="PF00046">
    <property type="entry name" value="Homeodomain"/>
    <property type="match status" value="1"/>
</dbReference>
<feature type="compositionally biased region" description="Low complexity" evidence="12">
    <location>
        <begin position="327"/>
        <end position="355"/>
    </location>
</feature>
<dbReference type="CDD" id="cd00086">
    <property type="entry name" value="homeodomain"/>
    <property type="match status" value="1"/>
</dbReference>
<evidence type="ECO:0000256" key="1">
    <source>
        <dbReference type="ARBA" id="ARBA00004123"/>
    </source>
</evidence>
<accession>A0A673IMZ0</accession>
<dbReference type="PROSITE" id="PS00027">
    <property type="entry name" value="HOMEOBOX_1"/>
    <property type="match status" value="1"/>
</dbReference>
<evidence type="ECO:0000256" key="2">
    <source>
        <dbReference type="ARBA" id="ARBA00008879"/>
    </source>
</evidence>
<dbReference type="InterPro" id="IPR050255">
    <property type="entry name" value="POU_domain_TF"/>
</dbReference>
<feature type="domain" description="Homeobox" evidence="13">
    <location>
        <begin position="247"/>
        <end position="307"/>
    </location>
</feature>
<dbReference type="PROSITE" id="PS51179">
    <property type="entry name" value="POU_3"/>
    <property type="match status" value="1"/>
</dbReference>
<dbReference type="FunFam" id="1.10.260.40:FF:000001">
    <property type="entry name" value="POU domain protein"/>
    <property type="match status" value="1"/>
</dbReference>
<keyword evidence="4" id="KW-0217">Developmental protein</keyword>
<evidence type="ECO:0000256" key="3">
    <source>
        <dbReference type="ARBA" id="ARBA00010250"/>
    </source>
</evidence>
<dbReference type="SUPFAM" id="SSF46689">
    <property type="entry name" value="Homeodomain-like"/>
    <property type="match status" value="1"/>
</dbReference>
<dbReference type="InterPro" id="IPR017970">
    <property type="entry name" value="Homeobox_CS"/>
</dbReference>
<dbReference type="PROSITE" id="PS00465">
    <property type="entry name" value="POU_2"/>
    <property type="match status" value="1"/>
</dbReference>
<organism evidence="15 16">
    <name type="scientific">Sinocyclocheilus rhinocerous</name>
    <dbReference type="NCBI Taxonomy" id="307959"/>
    <lineage>
        <taxon>Eukaryota</taxon>
        <taxon>Metazoa</taxon>
        <taxon>Chordata</taxon>
        <taxon>Craniata</taxon>
        <taxon>Vertebrata</taxon>
        <taxon>Euteleostomi</taxon>
        <taxon>Actinopterygii</taxon>
        <taxon>Neopterygii</taxon>
        <taxon>Teleostei</taxon>
        <taxon>Ostariophysi</taxon>
        <taxon>Cypriniformes</taxon>
        <taxon>Cyprinidae</taxon>
        <taxon>Cyprininae</taxon>
        <taxon>Sinocyclocheilus</taxon>
    </lineage>
</organism>
<dbReference type="GO" id="GO:0000978">
    <property type="term" value="F:RNA polymerase II cis-regulatory region sequence-specific DNA binding"/>
    <property type="evidence" value="ECO:0007669"/>
    <property type="project" value="TreeGrafter"/>
</dbReference>
<dbReference type="Ensembl" id="ENSSRHT00000042482.1">
    <property type="protein sequence ID" value="ENSSRHP00000041305.1"/>
    <property type="gene ID" value="ENSSRHG00000020965.1"/>
</dbReference>
<evidence type="ECO:0000256" key="8">
    <source>
        <dbReference type="ARBA" id="ARBA00023242"/>
    </source>
</evidence>
<evidence type="ECO:0000259" key="14">
    <source>
        <dbReference type="PROSITE" id="PS51179"/>
    </source>
</evidence>
<dbReference type="InterPro" id="IPR013847">
    <property type="entry name" value="POU"/>
</dbReference>
<evidence type="ECO:0000256" key="5">
    <source>
        <dbReference type="ARBA" id="ARBA00023125"/>
    </source>
</evidence>
<dbReference type="PRINTS" id="PR00028">
    <property type="entry name" value="POUDOMAIN"/>
</dbReference>
<reference evidence="15" key="2">
    <citation type="submission" date="2025-09" db="UniProtKB">
        <authorList>
            <consortium name="Ensembl"/>
        </authorList>
    </citation>
    <scope>IDENTIFICATION</scope>
</reference>
<dbReference type="PROSITE" id="PS50071">
    <property type="entry name" value="HOMEOBOX_2"/>
    <property type="match status" value="1"/>
</dbReference>
<evidence type="ECO:0000256" key="12">
    <source>
        <dbReference type="SAM" id="MobiDB-lite"/>
    </source>
</evidence>
<reference evidence="15" key="1">
    <citation type="submission" date="2025-08" db="UniProtKB">
        <authorList>
            <consortium name="Ensembl"/>
        </authorList>
    </citation>
    <scope>IDENTIFICATION</scope>
</reference>
<dbReference type="AlphaFoldDB" id="A0A673IMZ0"/>